<reference evidence="7 8" key="1">
    <citation type="submission" date="2016-05" db="EMBL/GenBank/DDBJ databases">
        <title>Complete genome sequence of two 2,5-diketo-D-glunonic acid producing strain Tatumella citrea.</title>
        <authorList>
            <person name="Duan C."/>
            <person name="Yang J."/>
            <person name="Yang S."/>
        </authorList>
    </citation>
    <scope>NUCLEOTIDE SEQUENCE [LARGE SCALE GENOMIC DNA]</scope>
    <source>
        <strain evidence="6 7">ATCC 39140</strain>
        <strain evidence="5 8">DSM 13699</strain>
    </source>
</reference>
<dbReference type="Proteomes" id="UP000195729">
    <property type="component" value="Chromosome"/>
</dbReference>
<dbReference type="GO" id="GO:0043565">
    <property type="term" value="F:sequence-specific DNA binding"/>
    <property type="evidence" value="ECO:0007669"/>
    <property type="project" value="InterPro"/>
</dbReference>
<dbReference type="OrthoDB" id="5949386at2"/>
<keyword evidence="1" id="KW-0805">Transcription regulation</keyword>
<dbReference type="Pfam" id="PF02311">
    <property type="entry name" value="AraC_binding"/>
    <property type="match status" value="1"/>
</dbReference>
<protein>
    <submittedName>
        <fullName evidence="5">AraC family transcriptional regulator</fullName>
    </submittedName>
</protein>
<dbReference type="SUPFAM" id="SSF51182">
    <property type="entry name" value="RmlC-like cupins"/>
    <property type="match status" value="1"/>
</dbReference>
<evidence type="ECO:0000313" key="8">
    <source>
        <dbReference type="Proteomes" id="UP000195814"/>
    </source>
</evidence>
<evidence type="ECO:0000313" key="5">
    <source>
        <dbReference type="EMBL" id="ARU95445.1"/>
    </source>
</evidence>
<dbReference type="SMART" id="SM00342">
    <property type="entry name" value="HTH_ARAC"/>
    <property type="match status" value="1"/>
</dbReference>
<dbReference type="InterPro" id="IPR009057">
    <property type="entry name" value="Homeodomain-like_sf"/>
</dbReference>
<feature type="domain" description="HTH araC/xylS-type" evidence="4">
    <location>
        <begin position="177"/>
        <end position="254"/>
    </location>
</feature>
<dbReference type="EMBL" id="CP015581">
    <property type="protein sequence ID" value="ARU99486.1"/>
    <property type="molecule type" value="Genomic_DNA"/>
</dbReference>
<dbReference type="InterPro" id="IPR014710">
    <property type="entry name" value="RmlC-like_jellyroll"/>
</dbReference>
<dbReference type="Proteomes" id="UP000195814">
    <property type="component" value="Chromosome"/>
</dbReference>
<evidence type="ECO:0000313" key="7">
    <source>
        <dbReference type="Proteomes" id="UP000195729"/>
    </source>
</evidence>
<sequence length="264" mass="29326">MRNTPINNVDHIPRTVLALATDYPPDTWLAPHQHRRAQFLYSISGLMEVNSEEGQWMVLPGNGVWIPAGKTHAVRMLGASTRSLYIEPAAAPRPATQCEVLNVSSLLHQLLLTSADIPLDYPAGSRNDLVILLIMQELALAGINPLFTPLPYDPTLKALCSAFNRHPDIRQRPEQWAAVLHKSPRTFSRFFRQQTGLSFGLWRQRACLNYSFLALSRGESVTATALTLGYQNISAFSAMFRQATGQTPGMFTTTPSQVNSLPDR</sequence>
<dbReference type="InterPro" id="IPR011051">
    <property type="entry name" value="RmlC_Cupin_sf"/>
</dbReference>
<evidence type="ECO:0000256" key="3">
    <source>
        <dbReference type="ARBA" id="ARBA00023163"/>
    </source>
</evidence>
<dbReference type="InterPro" id="IPR018060">
    <property type="entry name" value="HTH_AraC"/>
</dbReference>
<name>A0A1Y0LCE0_TATCI</name>
<dbReference type="RefSeq" id="WP_087489802.1">
    <property type="nucleotide sequence ID" value="NZ_CP015579.1"/>
</dbReference>
<dbReference type="Gene3D" id="2.60.120.10">
    <property type="entry name" value="Jelly Rolls"/>
    <property type="match status" value="1"/>
</dbReference>
<dbReference type="PANTHER" id="PTHR11019">
    <property type="entry name" value="HTH-TYPE TRANSCRIPTIONAL REGULATOR NIMR"/>
    <property type="match status" value="1"/>
</dbReference>
<dbReference type="EMBL" id="CP015579">
    <property type="protein sequence ID" value="ARU95445.1"/>
    <property type="molecule type" value="Genomic_DNA"/>
</dbReference>
<organism evidence="5 8">
    <name type="scientific">Tatumella citrea</name>
    <name type="common">Pantoea citrea</name>
    <dbReference type="NCBI Taxonomy" id="53336"/>
    <lineage>
        <taxon>Bacteria</taxon>
        <taxon>Pseudomonadati</taxon>
        <taxon>Pseudomonadota</taxon>
        <taxon>Gammaproteobacteria</taxon>
        <taxon>Enterobacterales</taxon>
        <taxon>Erwiniaceae</taxon>
        <taxon>Tatumella</taxon>
    </lineage>
</organism>
<evidence type="ECO:0000259" key="4">
    <source>
        <dbReference type="PROSITE" id="PS01124"/>
    </source>
</evidence>
<dbReference type="AlphaFoldDB" id="A0A1Y0LCE0"/>
<evidence type="ECO:0000256" key="2">
    <source>
        <dbReference type="ARBA" id="ARBA00023125"/>
    </source>
</evidence>
<dbReference type="Pfam" id="PF12833">
    <property type="entry name" value="HTH_18"/>
    <property type="match status" value="1"/>
</dbReference>
<keyword evidence="7" id="KW-1185">Reference proteome</keyword>
<dbReference type="KEGG" id="tci:A7K98_17860"/>
<gene>
    <name evidence="5" type="ORF">A7K98_17860</name>
    <name evidence="6" type="ORF">A7K99_17845</name>
</gene>
<evidence type="ECO:0000256" key="1">
    <source>
        <dbReference type="ARBA" id="ARBA00023015"/>
    </source>
</evidence>
<dbReference type="Gene3D" id="1.10.10.60">
    <property type="entry name" value="Homeodomain-like"/>
    <property type="match status" value="2"/>
</dbReference>
<dbReference type="GO" id="GO:0003700">
    <property type="term" value="F:DNA-binding transcription factor activity"/>
    <property type="evidence" value="ECO:0007669"/>
    <property type="project" value="InterPro"/>
</dbReference>
<accession>A0A1Y0LCE0</accession>
<keyword evidence="2" id="KW-0238">DNA-binding</keyword>
<evidence type="ECO:0000313" key="6">
    <source>
        <dbReference type="EMBL" id="ARU99486.1"/>
    </source>
</evidence>
<dbReference type="InterPro" id="IPR003313">
    <property type="entry name" value="AraC-bd"/>
</dbReference>
<dbReference type="CDD" id="cd06124">
    <property type="entry name" value="cupin_NimR-like_N"/>
    <property type="match status" value="1"/>
</dbReference>
<dbReference type="PANTHER" id="PTHR11019:SF159">
    <property type="entry name" value="TRANSCRIPTIONAL REGULATOR-RELATED"/>
    <property type="match status" value="1"/>
</dbReference>
<dbReference type="PROSITE" id="PS01124">
    <property type="entry name" value="HTH_ARAC_FAMILY_2"/>
    <property type="match status" value="1"/>
</dbReference>
<keyword evidence="3" id="KW-0804">Transcription</keyword>
<proteinExistence type="predicted"/>
<dbReference type="SUPFAM" id="SSF46689">
    <property type="entry name" value="Homeodomain-like"/>
    <property type="match status" value="1"/>
</dbReference>